<dbReference type="EMBL" id="JABFCT010000026">
    <property type="protein sequence ID" value="KAF5868368.1"/>
    <property type="molecule type" value="Genomic_DNA"/>
</dbReference>
<dbReference type="RefSeq" id="XP_037187317.1">
    <property type="nucleotide sequence ID" value="XM_037337937.1"/>
</dbReference>
<dbReference type="AlphaFoldDB" id="A0A8H6EDR2"/>
<proteinExistence type="predicted"/>
<reference evidence="2 3" key="1">
    <citation type="journal article" date="2020" name="Phytopathology">
        <title>A high-quality genome resource of Botrytis fragariae, a new and rapidly spreading fungal pathogen causing strawberry gray mold in the U.S.A.</title>
        <authorList>
            <person name="Wu Y."/>
            <person name="Saski C.A."/>
            <person name="Schnabel G."/>
            <person name="Xiao S."/>
            <person name="Hu M."/>
        </authorList>
    </citation>
    <scope>NUCLEOTIDE SEQUENCE [LARGE SCALE GENOMIC DNA]</scope>
    <source>
        <strain evidence="2 3">BVB16</strain>
    </source>
</reference>
<comment type="caution">
    <text evidence="2">The sequence shown here is derived from an EMBL/GenBank/DDBJ whole genome shotgun (WGS) entry which is preliminary data.</text>
</comment>
<evidence type="ECO:0000313" key="3">
    <source>
        <dbReference type="Proteomes" id="UP000531561"/>
    </source>
</evidence>
<dbReference type="OrthoDB" id="3563264at2759"/>
<protein>
    <submittedName>
        <fullName evidence="2">Uncharacterized protein</fullName>
    </submittedName>
</protein>
<evidence type="ECO:0000256" key="1">
    <source>
        <dbReference type="SAM" id="MobiDB-lite"/>
    </source>
</evidence>
<keyword evidence="3" id="KW-1185">Reference proteome</keyword>
<sequence length="264" mass="29673">MASEEKTRIPKPFPQRPQPRHENPHEECLGVKGLPPQSAEMLWALDQGLYFVALSIMRTDAYGIEFGQSVFKGSNSPMENIINVLVFMSKDLLHQAITGKLHESLYNASKDAKLPEFYAVTLYGPEKAQDRPVVYTLVHCNHLGKPPTKNEHVHGSAIAYLMEAAMWNRYPTKRYLLRSLSITNVTDVGSIRFTEHVISILTNSYFSSGGLCGTWGGDKASESRAKNTSNEETWINGMKDLIKQDLHGPDKEALEEEFRIEGYA</sequence>
<gene>
    <name evidence="2" type="ORF">Bfra_007566</name>
</gene>
<name>A0A8H6EDR2_9HELO</name>
<organism evidence="2 3">
    <name type="scientific">Botrytis fragariae</name>
    <dbReference type="NCBI Taxonomy" id="1964551"/>
    <lineage>
        <taxon>Eukaryota</taxon>
        <taxon>Fungi</taxon>
        <taxon>Dikarya</taxon>
        <taxon>Ascomycota</taxon>
        <taxon>Pezizomycotina</taxon>
        <taxon>Leotiomycetes</taxon>
        <taxon>Helotiales</taxon>
        <taxon>Sclerotiniaceae</taxon>
        <taxon>Botrytis</taxon>
    </lineage>
</organism>
<dbReference type="Proteomes" id="UP000531561">
    <property type="component" value="Unassembled WGS sequence"/>
</dbReference>
<feature type="region of interest" description="Disordered" evidence="1">
    <location>
        <begin position="1"/>
        <end position="25"/>
    </location>
</feature>
<evidence type="ECO:0000313" key="2">
    <source>
        <dbReference type="EMBL" id="KAF5868368.1"/>
    </source>
</evidence>
<accession>A0A8H6EDR2</accession>
<dbReference type="GeneID" id="59261629"/>